<feature type="transmembrane region" description="Helical" evidence="9">
    <location>
        <begin position="1248"/>
        <end position="1272"/>
    </location>
</feature>
<feature type="compositionally biased region" description="Basic and acidic residues" evidence="10">
    <location>
        <begin position="369"/>
        <end position="378"/>
    </location>
</feature>
<dbReference type="Pfam" id="PF00955">
    <property type="entry name" value="HCO3_cotransp"/>
    <property type="match status" value="1"/>
</dbReference>
<evidence type="ECO:0000313" key="14">
    <source>
        <dbReference type="Proteomes" id="UP000749559"/>
    </source>
</evidence>
<feature type="region of interest" description="Disordered" evidence="10">
    <location>
        <begin position="1"/>
        <end position="265"/>
    </location>
</feature>
<evidence type="ECO:0000256" key="10">
    <source>
        <dbReference type="SAM" id="MobiDB-lite"/>
    </source>
</evidence>
<feature type="region of interest" description="Disordered" evidence="10">
    <location>
        <begin position="335"/>
        <end position="450"/>
    </location>
</feature>
<feature type="transmembrane region" description="Helical" evidence="9">
    <location>
        <begin position="1049"/>
        <end position="1071"/>
    </location>
</feature>
<dbReference type="GO" id="GO:0015701">
    <property type="term" value="P:bicarbonate transport"/>
    <property type="evidence" value="ECO:0007669"/>
    <property type="project" value="TreeGrafter"/>
</dbReference>
<evidence type="ECO:0000256" key="3">
    <source>
        <dbReference type="ARBA" id="ARBA00022448"/>
    </source>
</evidence>
<reference evidence="13" key="1">
    <citation type="submission" date="2022-03" db="EMBL/GenBank/DDBJ databases">
        <authorList>
            <person name="Martin C."/>
        </authorList>
    </citation>
    <scope>NUCLEOTIDE SEQUENCE</scope>
</reference>
<dbReference type="EMBL" id="CAIIXF020000007">
    <property type="protein sequence ID" value="CAH1788171.1"/>
    <property type="molecule type" value="Genomic_DNA"/>
</dbReference>
<feature type="transmembrane region" description="Helical" evidence="9">
    <location>
        <begin position="1420"/>
        <end position="1437"/>
    </location>
</feature>
<feature type="transmembrane region" description="Helical" evidence="9">
    <location>
        <begin position="964"/>
        <end position="985"/>
    </location>
</feature>
<dbReference type="NCBIfam" id="TIGR00834">
    <property type="entry name" value="ae"/>
    <property type="match status" value="1"/>
</dbReference>
<dbReference type="InterPro" id="IPR003020">
    <property type="entry name" value="HCO3_transpt_euk"/>
</dbReference>
<keyword evidence="6 9" id="KW-1133">Transmembrane helix</keyword>
<evidence type="ECO:0000256" key="4">
    <source>
        <dbReference type="ARBA" id="ARBA00022475"/>
    </source>
</evidence>
<keyword evidence="5 9" id="KW-0812">Transmembrane</keyword>
<keyword evidence="3 9" id="KW-0813">Transport</keyword>
<dbReference type="GO" id="GO:0008509">
    <property type="term" value="F:monoatomic anion transmembrane transporter activity"/>
    <property type="evidence" value="ECO:0007669"/>
    <property type="project" value="InterPro"/>
</dbReference>
<evidence type="ECO:0000259" key="12">
    <source>
        <dbReference type="Pfam" id="PF07565"/>
    </source>
</evidence>
<evidence type="ECO:0000256" key="6">
    <source>
        <dbReference type="ARBA" id="ARBA00022989"/>
    </source>
</evidence>
<comment type="similarity">
    <text evidence="2 9">Belongs to the anion exchanger (TC 2.A.31) family.</text>
</comment>
<feature type="transmembrane region" description="Helical" evidence="9">
    <location>
        <begin position="1293"/>
        <end position="1316"/>
    </location>
</feature>
<keyword evidence="14" id="KW-1185">Reference proteome</keyword>
<comment type="caution">
    <text evidence="13">The sequence shown here is derived from an EMBL/GenBank/DDBJ whole genome shotgun (WGS) entry which is preliminary data.</text>
</comment>
<feature type="transmembrane region" description="Helical" evidence="9">
    <location>
        <begin position="1018"/>
        <end position="1037"/>
    </location>
</feature>
<feature type="compositionally biased region" description="Low complexity" evidence="10">
    <location>
        <begin position="205"/>
        <end position="218"/>
    </location>
</feature>
<evidence type="ECO:0000256" key="7">
    <source>
        <dbReference type="ARBA" id="ARBA00023065"/>
    </source>
</evidence>
<feature type="compositionally biased region" description="Polar residues" evidence="10">
    <location>
        <begin position="1"/>
        <end position="19"/>
    </location>
</feature>
<dbReference type="Pfam" id="PF07565">
    <property type="entry name" value="Band_3_cyto"/>
    <property type="match status" value="1"/>
</dbReference>
<dbReference type="FunFam" id="1.10.287.570:FF:000001">
    <property type="entry name" value="Anion exchange protein"/>
    <property type="match status" value="1"/>
</dbReference>
<dbReference type="PRINTS" id="PR01231">
    <property type="entry name" value="HCO3TRNSPORT"/>
</dbReference>
<sequence>MASRSNPQVDPRASTSISVETEEDVTRDPRASFSEMSVQSDPKQSTYLSSPMSSEDFEKLYTPKPKRQVSLVDLVGDKPEPTQETPNFDENDFDSHRREGIHMHQTLKSLHHSRGTKAAGKHKPKSLKSKGKVKSVPAWKKGYSPDLSKVEELKQEMETFSKSIDEKMKESPEEDGKTADETKTPKDESKVDHGDVRIVVEDVEPSSSTVSPQPSSSPRVGFYVGEIEGGSPVRRSTPEPAGPDVVDSKLLPPTTSPSSQSVESVAAQAFKRNVSQDPVPSTMFQVKTDDQNQADNSEKAKIPLKSDAQIPLIPDKEINPEREISLKPKLDVINELENEPKKESSVPFTLGPSEEPSFSASAKEPQVPESEKVERTDSVPKVSFVVGLGKDGEESDGHEEQDGYSYANHDSGEDIPGQLDIKKPRKYYKKKTPQLRVNDQLSGRSRRGSDIKLNESLRRVPTEQDEASMLKGADLDEMASNRFQNLKGLRRPKAPKNAMYSIVQIAKQESKKLFPLKKKFDHSPHEVFVELEELEVGDNQDYEWHEKARWIKFEEDVEEGANRWGKPHVASLSFHSLLELRKCLEEGTIILDMEDKDLPSIASAVVNRMAMNHTIRPEDKDSVLRALLFKHKHVAERKAFLPRNVSYKNLLDLDQSEMYKRWSRRRSTVMHTMRRFSLRGHTQEELVIDNMAHNVKKASSMDKIESLANDSTDGIADALILNTQRAPPVRTLSEGDGTHVSFSVHTEPDKIRVDIDNNMEDEKSKVKKIKSDESDILKRIPKGAEATTVLVGTVDFLEKPTMAFVRLSQGRQLRNLTEVPLPVRFIFLLLGPPTANMDYHEIGRSISTLMSNEVFHETAYKAEERSELLSAINEFLDDSMVLPPGDWDKKTLMPIMDMAKKNLRRRKKAKKAEEKAGLVIDKGGIPVDPLKRTGKLFGGLVNDIKRRYPHYLSDIKDGLNFQCFASFIFIYFACLAPAITFGGLLGEKMDNLMGVTETMLASALGGLVFAAFSGQPLVVIGATGPTIVFEVAIYKFCKSIHIEFMPMRVWIGAWVALMSIIVVALEGSFVIRYVTRFTEEIFALLISFIFIYEVFKKLATIFIKHPLAAHYPPPPIFPELNSTLANNLTMDNYTLDGNASFPNPREEYDYTTGQPNTALLSVILTFGTFFIAYFLKQFRNSKFLGRNARRAVGDFGIPIAIIIMVLVDYSIQDTYTQKLNVPDGLSPTDPKKRGWFINPMGINQPFQVWQIFAAIIPALLIFILMFMEIQITSVIVNKKERKLRKGSGYHLDLLLIGFFSLGLGLFGMPLVCSAAVRTVAHVSSLTIMSKTHAPGEQAKIVEVKEQRVTNVAVHLMIGVSVLMGPVLRQVPIAVLFGVFMYMGVASMSGIQLLNRVELMFMPVKHHPDVGYVRRVRSVKMHLYTCVQLLSLAALWVVKSTEAALAFPFVLILTVPLRLKLLKYIFTEKELHELDKEEESEDEDEDEPDFYQQAHFPM</sequence>
<feature type="compositionally biased region" description="Polar residues" evidence="10">
    <location>
        <begin position="285"/>
        <end position="295"/>
    </location>
</feature>
<evidence type="ECO:0000256" key="5">
    <source>
        <dbReference type="ARBA" id="ARBA00022692"/>
    </source>
</evidence>
<dbReference type="Proteomes" id="UP000749559">
    <property type="component" value="Unassembled WGS sequence"/>
</dbReference>
<keyword evidence="7 9" id="KW-0406">Ion transport</keyword>
<evidence type="ECO:0000256" key="2">
    <source>
        <dbReference type="ARBA" id="ARBA00010993"/>
    </source>
</evidence>
<feature type="compositionally biased region" description="Basic residues" evidence="10">
    <location>
        <begin position="423"/>
        <end position="433"/>
    </location>
</feature>
<dbReference type="Gene3D" id="3.40.930.10">
    <property type="entry name" value="Mannitol-specific EII, Chain A"/>
    <property type="match status" value="1"/>
</dbReference>
<feature type="compositionally biased region" description="Acidic residues" evidence="10">
    <location>
        <begin position="1475"/>
        <end position="1488"/>
    </location>
</feature>
<feature type="transmembrane region" description="Helical" evidence="9">
    <location>
        <begin position="1195"/>
        <end position="1212"/>
    </location>
</feature>
<evidence type="ECO:0000256" key="1">
    <source>
        <dbReference type="ARBA" id="ARBA00004651"/>
    </source>
</evidence>
<keyword evidence="4" id="KW-1003">Cell membrane</keyword>
<feature type="domain" description="Bicarbonate transporter-like transmembrane" evidence="11">
    <location>
        <begin position="935"/>
        <end position="1477"/>
    </location>
</feature>
<dbReference type="OrthoDB" id="1735926at2759"/>
<protein>
    <recommendedName>
        <fullName evidence="9">Anion exchange protein</fullName>
    </recommendedName>
</protein>
<evidence type="ECO:0000259" key="11">
    <source>
        <dbReference type="Pfam" id="PF00955"/>
    </source>
</evidence>
<feature type="compositionally biased region" description="Basic residues" evidence="10">
    <location>
        <begin position="109"/>
        <end position="133"/>
    </location>
</feature>
<comment type="subcellular location">
    <subcellularLocation>
        <location evidence="1">Cell membrane</location>
        <topology evidence="1">Multi-pass membrane protein</topology>
    </subcellularLocation>
    <subcellularLocation>
        <location evidence="9">Membrane</location>
        <topology evidence="9">Multi-pass membrane protein</topology>
    </subcellularLocation>
</comment>
<feature type="compositionally biased region" description="Low complexity" evidence="10">
    <location>
        <begin position="252"/>
        <end position="265"/>
    </location>
</feature>
<gene>
    <name evidence="13" type="ORF">OFUS_LOCUS13757</name>
</gene>
<feature type="region of interest" description="Disordered" evidence="10">
    <location>
        <begin position="1474"/>
        <end position="1497"/>
    </location>
</feature>
<dbReference type="PANTHER" id="PTHR11453:SF47">
    <property type="entry name" value="ANION EXCHANGE PROTEIN"/>
    <property type="match status" value="1"/>
</dbReference>
<feature type="transmembrane region" description="Helical" evidence="9">
    <location>
        <begin position="1443"/>
        <end position="1460"/>
    </location>
</feature>
<name>A0A8J1UI98_OWEFU</name>
<evidence type="ECO:0000256" key="8">
    <source>
        <dbReference type="ARBA" id="ARBA00023136"/>
    </source>
</evidence>
<dbReference type="GO" id="GO:0051453">
    <property type="term" value="P:regulation of intracellular pH"/>
    <property type="evidence" value="ECO:0007669"/>
    <property type="project" value="TreeGrafter"/>
</dbReference>
<dbReference type="Gene3D" id="1.10.287.570">
    <property type="entry name" value="Helical hairpin bin"/>
    <property type="match status" value="1"/>
</dbReference>
<evidence type="ECO:0000256" key="9">
    <source>
        <dbReference type="RuleBase" id="RU362035"/>
    </source>
</evidence>
<dbReference type="GO" id="GO:0005452">
    <property type="term" value="F:solute:inorganic anion antiporter activity"/>
    <property type="evidence" value="ECO:0007669"/>
    <property type="project" value="InterPro"/>
</dbReference>
<dbReference type="InterPro" id="IPR016152">
    <property type="entry name" value="PTrfase/Anion_transptr"/>
</dbReference>
<proteinExistence type="inferred from homology"/>
<evidence type="ECO:0000313" key="13">
    <source>
        <dbReference type="EMBL" id="CAH1788171.1"/>
    </source>
</evidence>
<feature type="transmembrane region" description="Helical" evidence="9">
    <location>
        <begin position="1372"/>
        <end position="1393"/>
    </location>
</feature>
<dbReference type="GO" id="GO:0005886">
    <property type="term" value="C:plasma membrane"/>
    <property type="evidence" value="ECO:0007669"/>
    <property type="project" value="UniProtKB-SubCell"/>
</dbReference>
<feature type="region of interest" description="Disordered" evidence="10">
    <location>
        <begin position="285"/>
        <end position="316"/>
    </location>
</feature>
<feature type="compositionally biased region" description="Basic and acidic residues" evidence="10">
    <location>
        <begin position="93"/>
        <end position="102"/>
    </location>
</feature>
<feature type="compositionally biased region" description="Basic and acidic residues" evidence="10">
    <location>
        <begin position="148"/>
        <end position="200"/>
    </location>
</feature>
<feature type="compositionally biased region" description="Basic and acidic residues" evidence="10">
    <location>
        <begin position="335"/>
        <end position="344"/>
    </location>
</feature>
<dbReference type="SUPFAM" id="SSF55804">
    <property type="entry name" value="Phoshotransferase/anion transport protein"/>
    <property type="match status" value="1"/>
</dbReference>
<dbReference type="FunFam" id="3.40.930.10:FF:000020">
    <property type="entry name" value="Anion exchange protein"/>
    <property type="match status" value="1"/>
</dbReference>
<feature type="transmembrane region" description="Helical" evidence="9">
    <location>
        <begin position="1158"/>
        <end position="1175"/>
    </location>
</feature>
<dbReference type="InterPro" id="IPR011531">
    <property type="entry name" value="HCO3_transpt-like_TM_dom"/>
</dbReference>
<dbReference type="InterPro" id="IPR013769">
    <property type="entry name" value="Band3_cytoplasmic_dom"/>
</dbReference>
<organism evidence="13 14">
    <name type="scientific">Owenia fusiformis</name>
    <name type="common">Polychaete worm</name>
    <dbReference type="NCBI Taxonomy" id="6347"/>
    <lineage>
        <taxon>Eukaryota</taxon>
        <taxon>Metazoa</taxon>
        <taxon>Spiralia</taxon>
        <taxon>Lophotrochozoa</taxon>
        <taxon>Annelida</taxon>
        <taxon>Polychaeta</taxon>
        <taxon>Sedentaria</taxon>
        <taxon>Canalipalpata</taxon>
        <taxon>Sabellida</taxon>
        <taxon>Oweniida</taxon>
        <taxon>Oweniidae</taxon>
        <taxon>Owenia</taxon>
    </lineage>
</organism>
<dbReference type="PANTHER" id="PTHR11453">
    <property type="entry name" value="ANION EXCHANGE PROTEIN"/>
    <property type="match status" value="1"/>
</dbReference>
<feature type="domain" description="Band 3 cytoplasmic" evidence="12">
    <location>
        <begin position="525"/>
        <end position="888"/>
    </location>
</feature>
<feature type="compositionally biased region" description="Polar residues" evidence="10">
    <location>
        <begin position="34"/>
        <end position="53"/>
    </location>
</feature>
<keyword evidence="8 9" id="KW-0472">Membrane</keyword>
<accession>A0A8J1UI98</accession>